<sequence length="672" mass="75758">MQKGSLVEFRVRGERRLAVVERPEGKKQWVAIDERGQSHTLHPRQVEYEVEGGPQHAAEIETFLTQVEPYLEPSHLEVAWELLSETGEAVGPSELAVLLFSSQEPEQCYAAHVLLADDKFYFKRKGETYEPRSSAQVTELKHQSAVEAQRRCEKAEFQERIRGALAGELVGWTDSDRARFDALARFALHPEQDVRVARETLSDVERAPTPQGALQLLVDLRVWSEHENLFLHRSAYPQQFPHQVLDVAQQTLATLPTDSDGDRLDLTHLKLYTIDDESTCEIDDGLSVEGLDDGRERIWVHIADPTRLLVPEDALDREARRRSTSLYLPTGTISMFPAELATGPMSLVQGQICPALSFGVILDDDGAIAEYEIHASLVRPTYRLTYDDVDEMLELGLRAEPEIASLAAGAERRRQWRQTQGSIEINMPECVIKVDAEEQIAIQVLDASRARQLVAEMMILAGETAGRFARDREVTMPFRGQPQPELPSEDELLQLPAGPVRDCAVRGCMTRSEMGIVPARHAGLGLDVYVQVTSPIRRYIDLLGHFQLKAHLRGEELPFTAEQVQAITSSAASAAYEAVQVERQTKRYWGLEYLRRHANQPWQALILRWLRPDEKLGILLIEDLGLELPHRFQLDVNLGDRVEVEVIAADPRQDLIRFRERVPETEPAATAG</sequence>
<evidence type="ECO:0000313" key="3">
    <source>
        <dbReference type="Proteomes" id="UP000016960"/>
    </source>
</evidence>
<dbReference type="PANTHER" id="PTHR23355:SF42">
    <property type="entry name" value="RIBONUCLEASE II, CHLOROPLASTIC_MITOCHONDRIAL"/>
    <property type="match status" value="1"/>
</dbReference>
<proteinExistence type="predicted"/>
<gene>
    <name evidence="2" type="ORF">KR51_00024850</name>
</gene>
<dbReference type="GO" id="GO:0003723">
    <property type="term" value="F:RNA binding"/>
    <property type="evidence" value="ECO:0007669"/>
    <property type="project" value="InterPro"/>
</dbReference>
<dbReference type="InterPro" id="IPR056403">
    <property type="entry name" value="RNase_II_barrel"/>
</dbReference>
<dbReference type="SMART" id="SM00955">
    <property type="entry name" value="RNB"/>
    <property type="match status" value="1"/>
</dbReference>
<dbReference type="AlphaFoldDB" id="U5DMQ1"/>
<feature type="domain" description="RNB" evidence="1">
    <location>
        <begin position="263"/>
        <end position="554"/>
    </location>
</feature>
<dbReference type="Pfam" id="PF00773">
    <property type="entry name" value="RNB"/>
    <property type="match status" value="1"/>
</dbReference>
<dbReference type="RefSeq" id="WP_022607764.1">
    <property type="nucleotide sequence ID" value="NZ_ASSJ01000060.1"/>
</dbReference>
<accession>U5DMQ1</accession>
<dbReference type="InterPro" id="IPR057324">
    <property type="entry name" value="WH_RNase_II"/>
</dbReference>
<keyword evidence="2" id="KW-0378">Hydrolase</keyword>
<dbReference type="InterPro" id="IPR012340">
    <property type="entry name" value="NA-bd_OB-fold"/>
</dbReference>
<dbReference type="InterPro" id="IPR050180">
    <property type="entry name" value="RNR_Ribonuclease"/>
</dbReference>
<evidence type="ECO:0000259" key="1">
    <source>
        <dbReference type="SMART" id="SM00955"/>
    </source>
</evidence>
<dbReference type="SUPFAM" id="SSF50249">
    <property type="entry name" value="Nucleic acid-binding proteins"/>
    <property type="match status" value="1"/>
</dbReference>
<reference evidence="2 3" key="1">
    <citation type="submission" date="2013-05" db="EMBL/GenBank/DDBJ databases">
        <title>Draft genome sequence of Rubidibacter lacunae KORDI 51-2.</title>
        <authorList>
            <person name="Choi D.H."/>
            <person name="Noh J.H."/>
            <person name="Kwon K.-K."/>
            <person name="Lee J.-H."/>
            <person name="Ryu J.-Y."/>
        </authorList>
    </citation>
    <scope>NUCLEOTIDE SEQUENCE [LARGE SCALE GENOMIC DNA]</scope>
    <source>
        <strain evidence="2 3">KORDI 51-2</strain>
    </source>
</reference>
<dbReference type="STRING" id="582515.KR51_00024850"/>
<name>U5DMQ1_9CHRO</name>
<comment type="caution">
    <text evidence="2">The sequence shown here is derived from an EMBL/GenBank/DDBJ whole genome shotgun (WGS) entry which is preliminary data.</text>
</comment>
<organism evidence="2 3">
    <name type="scientific">Rubidibacter lacunae KORDI 51-2</name>
    <dbReference type="NCBI Taxonomy" id="582515"/>
    <lineage>
        <taxon>Bacteria</taxon>
        <taxon>Bacillati</taxon>
        <taxon>Cyanobacteriota</taxon>
        <taxon>Cyanophyceae</taxon>
        <taxon>Oscillatoriophycideae</taxon>
        <taxon>Chroococcales</taxon>
        <taxon>Aphanothecaceae</taxon>
        <taxon>Rubidibacter</taxon>
    </lineage>
</organism>
<dbReference type="GO" id="GO:0000932">
    <property type="term" value="C:P-body"/>
    <property type="evidence" value="ECO:0007669"/>
    <property type="project" value="TreeGrafter"/>
</dbReference>
<evidence type="ECO:0000313" key="2">
    <source>
        <dbReference type="EMBL" id="ERN40980.1"/>
    </source>
</evidence>
<dbReference type="GO" id="GO:0006402">
    <property type="term" value="P:mRNA catabolic process"/>
    <property type="evidence" value="ECO:0007669"/>
    <property type="project" value="TreeGrafter"/>
</dbReference>
<dbReference type="PANTHER" id="PTHR23355">
    <property type="entry name" value="RIBONUCLEASE"/>
    <property type="match status" value="1"/>
</dbReference>
<dbReference type="InterPro" id="IPR056404">
    <property type="entry name" value="HTH_RNase_II"/>
</dbReference>
<dbReference type="Pfam" id="PF23163">
    <property type="entry name" value="CSD_RNase_II"/>
    <property type="match status" value="1"/>
</dbReference>
<dbReference type="Pfam" id="PF23161">
    <property type="entry name" value="HTH_RNase_II"/>
    <property type="match status" value="1"/>
</dbReference>
<dbReference type="Proteomes" id="UP000016960">
    <property type="component" value="Unassembled WGS sequence"/>
</dbReference>
<dbReference type="GO" id="GO:0008859">
    <property type="term" value="F:exoribonuclease II activity"/>
    <property type="evidence" value="ECO:0007669"/>
    <property type="project" value="UniProtKB-EC"/>
</dbReference>
<dbReference type="InterPro" id="IPR001900">
    <property type="entry name" value="RNase_II/R"/>
</dbReference>
<dbReference type="eggNOG" id="COG0557">
    <property type="taxonomic scope" value="Bacteria"/>
</dbReference>
<dbReference type="EMBL" id="ASSJ01000060">
    <property type="protein sequence ID" value="ERN40980.1"/>
    <property type="molecule type" value="Genomic_DNA"/>
</dbReference>
<dbReference type="PATRIC" id="fig|582515.4.peg.2802"/>
<dbReference type="OrthoDB" id="9764149at2"/>
<keyword evidence="3" id="KW-1185">Reference proteome</keyword>
<dbReference type="InParanoid" id="U5DMQ1"/>
<dbReference type="Pfam" id="PF25255">
    <property type="entry name" value="WHD_RNase_II"/>
    <property type="match status" value="1"/>
</dbReference>
<dbReference type="EC" id="3.1.13.1" evidence="2"/>
<protein>
    <submittedName>
        <fullName evidence="2">Exoribonuclease R</fullName>
        <ecNumber evidence="2">3.1.13.1</ecNumber>
    </submittedName>
</protein>